<dbReference type="InterPro" id="IPR014729">
    <property type="entry name" value="Rossmann-like_a/b/a_fold"/>
</dbReference>
<evidence type="ECO:0000256" key="10">
    <source>
        <dbReference type="ARBA" id="ARBA00030865"/>
    </source>
</evidence>
<protein>
    <recommendedName>
        <fullName evidence="3">glutamate--tRNA ligase</fullName>
        <ecNumber evidence="3">6.1.1.17</ecNumber>
    </recommendedName>
    <alternativeName>
        <fullName evidence="10">Glutamyl-tRNA synthetase</fullName>
    </alternativeName>
</protein>
<evidence type="ECO:0000256" key="2">
    <source>
        <dbReference type="ARBA" id="ARBA00008927"/>
    </source>
</evidence>
<dbReference type="Proteomes" id="UP001177023">
    <property type="component" value="Unassembled WGS sequence"/>
</dbReference>
<dbReference type="CDD" id="cd00807">
    <property type="entry name" value="GlnRS_core"/>
    <property type="match status" value="1"/>
</dbReference>
<evidence type="ECO:0000256" key="5">
    <source>
        <dbReference type="ARBA" id="ARBA00022598"/>
    </source>
</evidence>
<dbReference type="AlphaFoldDB" id="A0AA36CSY6"/>
<feature type="compositionally biased region" description="Basic and acidic residues" evidence="12">
    <location>
        <begin position="176"/>
        <end position="187"/>
    </location>
</feature>
<dbReference type="InterPro" id="IPR004526">
    <property type="entry name" value="Glu-tRNA-synth_arc/euk"/>
</dbReference>
<proteinExistence type="inferred from homology"/>
<dbReference type="PANTHER" id="PTHR43097:SF5">
    <property type="entry name" value="GLUTAMATE--TRNA LIGASE"/>
    <property type="match status" value="1"/>
</dbReference>
<dbReference type="GO" id="GO:0017101">
    <property type="term" value="C:aminoacyl-tRNA synthetase multienzyme complex"/>
    <property type="evidence" value="ECO:0007669"/>
    <property type="project" value="UniProtKB-ARBA"/>
</dbReference>
<dbReference type="PANTHER" id="PTHR43097">
    <property type="entry name" value="GLUTAMINE-TRNA LIGASE"/>
    <property type="match status" value="1"/>
</dbReference>
<evidence type="ECO:0000256" key="7">
    <source>
        <dbReference type="ARBA" id="ARBA00022840"/>
    </source>
</evidence>
<accession>A0AA36CSY6</accession>
<dbReference type="InterPro" id="IPR020056">
    <property type="entry name" value="Rbsml_bL25/Gln-tRNA_synth_N"/>
</dbReference>
<dbReference type="FunFam" id="3.40.50.620:FF:000070">
    <property type="entry name" value="Bifunctional glutamate/proline--tRNA ligase"/>
    <property type="match status" value="1"/>
</dbReference>
<dbReference type="HAMAP" id="MF_02076">
    <property type="entry name" value="Glu_tRNA_synth_type2"/>
    <property type="match status" value="1"/>
</dbReference>
<dbReference type="GO" id="GO:0017102">
    <property type="term" value="C:methionyl glutamyl tRNA synthetase complex"/>
    <property type="evidence" value="ECO:0007669"/>
    <property type="project" value="TreeGrafter"/>
</dbReference>
<comment type="subcellular location">
    <subcellularLocation>
        <location evidence="1">Cytoplasm</location>
    </subcellularLocation>
</comment>
<evidence type="ECO:0000313" key="14">
    <source>
        <dbReference type="EMBL" id="CAJ0574283.1"/>
    </source>
</evidence>
<dbReference type="Gene3D" id="2.40.240.10">
    <property type="entry name" value="Ribosomal Protein L25, Chain P"/>
    <property type="match status" value="1"/>
</dbReference>
<evidence type="ECO:0000256" key="6">
    <source>
        <dbReference type="ARBA" id="ARBA00022741"/>
    </source>
</evidence>
<dbReference type="SUPFAM" id="SSF47060">
    <property type="entry name" value="S15/NS1 RNA-binding domain"/>
    <property type="match status" value="5"/>
</dbReference>
<dbReference type="GO" id="GO:0005829">
    <property type="term" value="C:cytosol"/>
    <property type="evidence" value="ECO:0007669"/>
    <property type="project" value="TreeGrafter"/>
</dbReference>
<dbReference type="GO" id="GO:0006424">
    <property type="term" value="P:glutamyl-tRNA aminoacylation"/>
    <property type="evidence" value="ECO:0007669"/>
    <property type="project" value="InterPro"/>
</dbReference>
<dbReference type="Pfam" id="PF00749">
    <property type="entry name" value="tRNA-synt_1c"/>
    <property type="match status" value="1"/>
</dbReference>
<gene>
    <name evidence="14" type="ORF">MSPICULIGERA_LOCUS12623</name>
</gene>
<dbReference type="PRINTS" id="PR00987">
    <property type="entry name" value="TRNASYNTHGLU"/>
</dbReference>
<comment type="caution">
    <text evidence="14">The sequence shown here is derived from an EMBL/GenBank/DDBJ whole genome shotgun (WGS) entry which is preliminary data.</text>
</comment>
<evidence type="ECO:0000259" key="13">
    <source>
        <dbReference type="PROSITE" id="PS51185"/>
    </source>
</evidence>
<evidence type="ECO:0000256" key="12">
    <source>
        <dbReference type="SAM" id="MobiDB-lite"/>
    </source>
</evidence>
<dbReference type="EC" id="6.1.1.17" evidence="3"/>
<feature type="domain" description="WHEP-TRS" evidence="13">
    <location>
        <begin position="880"/>
        <end position="936"/>
    </location>
</feature>
<dbReference type="InterPro" id="IPR001412">
    <property type="entry name" value="aa-tRNA-synth_I_CS"/>
</dbReference>
<reference evidence="14" key="1">
    <citation type="submission" date="2023-06" db="EMBL/GenBank/DDBJ databases">
        <authorList>
            <person name="Delattre M."/>
        </authorList>
    </citation>
    <scope>NUCLEOTIDE SEQUENCE</scope>
    <source>
        <strain evidence="14">AF72</strain>
    </source>
</reference>
<feature type="region of interest" description="Disordered" evidence="12">
    <location>
        <begin position="928"/>
        <end position="957"/>
    </location>
</feature>
<dbReference type="FunFam" id="3.90.800.10:FF:000001">
    <property type="entry name" value="Glutamine--tRNA ligase"/>
    <property type="match status" value="1"/>
</dbReference>
<dbReference type="InterPro" id="IPR000924">
    <property type="entry name" value="Glu/Gln-tRNA-synth"/>
</dbReference>
<feature type="domain" description="WHEP-TRS" evidence="13">
    <location>
        <begin position="955"/>
        <end position="1011"/>
    </location>
</feature>
<name>A0AA36CSY6_9BILA</name>
<dbReference type="CDD" id="cd00936">
    <property type="entry name" value="WEPRS_RNA"/>
    <property type="match status" value="5"/>
</dbReference>
<dbReference type="InterPro" id="IPR049437">
    <property type="entry name" value="tRNA-synt_1c_C2"/>
</dbReference>
<dbReference type="InterPro" id="IPR011035">
    <property type="entry name" value="Ribosomal_bL25/Gln-tRNA_synth"/>
</dbReference>
<evidence type="ECO:0000256" key="9">
    <source>
        <dbReference type="ARBA" id="ARBA00023146"/>
    </source>
</evidence>
<dbReference type="Gene3D" id="3.90.800.10">
    <property type="entry name" value="Glutamyl-tRNA Synthetase, Domain 3"/>
    <property type="match status" value="1"/>
</dbReference>
<evidence type="ECO:0000256" key="11">
    <source>
        <dbReference type="ARBA" id="ARBA00048351"/>
    </source>
</evidence>
<feature type="non-terminal residue" evidence="14">
    <location>
        <position position="1"/>
    </location>
</feature>
<dbReference type="Gene3D" id="3.40.50.620">
    <property type="entry name" value="HUPs"/>
    <property type="match status" value="1"/>
</dbReference>
<feature type="compositionally biased region" description="Low complexity" evidence="12">
    <location>
        <begin position="932"/>
        <end position="957"/>
    </location>
</feature>
<keyword evidence="5" id="KW-0436">Ligase</keyword>
<feature type="region of interest" description="Disordered" evidence="12">
    <location>
        <begin position="166"/>
        <end position="187"/>
    </location>
</feature>
<feature type="region of interest" description="Disordered" evidence="12">
    <location>
        <begin position="710"/>
        <end position="735"/>
    </location>
</feature>
<dbReference type="InterPro" id="IPR020058">
    <property type="entry name" value="Glu/Gln-tRNA-synth_Ib_cat-dom"/>
</dbReference>
<keyword evidence="8" id="KW-0648">Protein biosynthesis</keyword>
<keyword evidence="4" id="KW-0963">Cytoplasm</keyword>
<organism evidence="14 15">
    <name type="scientific">Mesorhabditis spiculigera</name>
    <dbReference type="NCBI Taxonomy" id="96644"/>
    <lineage>
        <taxon>Eukaryota</taxon>
        <taxon>Metazoa</taxon>
        <taxon>Ecdysozoa</taxon>
        <taxon>Nematoda</taxon>
        <taxon>Chromadorea</taxon>
        <taxon>Rhabditida</taxon>
        <taxon>Rhabditina</taxon>
        <taxon>Rhabditomorpha</taxon>
        <taxon>Rhabditoidea</taxon>
        <taxon>Rhabditidae</taxon>
        <taxon>Mesorhabditinae</taxon>
        <taxon>Mesorhabditis</taxon>
    </lineage>
</organism>
<dbReference type="NCBIfam" id="TIGR00463">
    <property type="entry name" value="gltX_arch"/>
    <property type="match status" value="1"/>
</dbReference>
<dbReference type="SUPFAM" id="SSF50715">
    <property type="entry name" value="Ribosomal protein L25-like"/>
    <property type="match status" value="1"/>
</dbReference>
<dbReference type="EMBL" id="CATQJA010002629">
    <property type="protein sequence ID" value="CAJ0574283.1"/>
    <property type="molecule type" value="Genomic_DNA"/>
</dbReference>
<keyword evidence="6" id="KW-0547">Nucleotide-binding</keyword>
<dbReference type="Pfam" id="PF20974">
    <property type="entry name" value="tRNA-synt_1c_C2"/>
    <property type="match status" value="1"/>
</dbReference>
<evidence type="ECO:0000256" key="1">
    <source>
        <dbReference type="ARBA" id="ARBA00004496"/>
    </source>
</evidence>
<dbReference type="Gene3D" id="1.10.1160.10">
    <property type="entry name" value="Glutamyl-trna Synthetase, Domain 2"/>
    <property type="match status" value="1"/>
</dbReference>
<feature type="domain" description="WHEP-TRS" evidence="13">
    <location>
        <begin position="735"/>
        <end position="791"/>
    </location>
</feature>
<evidence type="ECO:0000256" key="4">
    <source>
        <dbReference type="ARBA" id="ARBA00022490"/>
    </source>
</evidence>
<feature type="region of interest" description="Disordered" evidence="12">
    <location>
        <begin position="781"/>
        <end position="801"/>
    </location>
</feature>
<keyword evidence="7" id="KW-0067">ATP-binding</keyword>
<dbReference type="GO" id="GO:0004818">
    <property type="term" value="F:glutamate-tRNA ligase activity"/>
    <property type="evidence" value="ECO:0007669"/>
    <property type="project" value="UniProtKB-EC"/>
</dbReference>
<dbReference type="GO" id="GO:0005524">
    <property type="term" value="F:ATP binding"/>
    <property type="evidence" value="ECO:0007669"/>
    <property type="project" value="UniProtKB-KW"/>
</dbReference>
<sequence length="1082" mass="119266">MVLYERTFPISACKAELPYCSLLTLNAAGFKCGNSLSVTEDGGLELNLDGVILDNDVTIARFIAQSSGKSDLFGKDLFEQAKIDEVLVAAEKAWAGQSCPKEVFANVQFSKDGTLFEKRRTVADFALFALLAAKEELKKSFSALFQAVIADPRLFEAHTMVGRFEVQKPKPSNDGAKPKEKQKDEGKFVDLPGAEKGKVVVRFPPEASGYLHIGHAKAALLNQFYQQNWDGKLIMRFDDTNPAKENAHFEEVIKEDLKMLEIKPDIWSHSSDHFELMLELCEKLLKEGKAYVDDTDMETMRKEREERVESKNRNTAPEANLKLWEEMKKGTTRGLQCCVRIKMDMKSNNGAMRDPTIYRCKLEEHVRTGTKYKVYPTYDFACPIVDSIEGVTHTLRTTEYHDRDDQFYFFCDALGLRKPHIWEYSRLNMTNTVMSKRKLTWFVEEGVVEGWDDPRFPTVRGVLRRGLTVEGLKQFIVAQGGSRSVVMMEWDKIWAFNKKVIDPVAPRYTALDTSKKLVTVNLESPIQEYSADVQLHPKNAEIGTKKIFHSSKILIEQVDAQTIKKGDTVTFVNWGNLQITDVKKQGDEIVSLTAKLDLDNKDYKKTLKVTWIADVASPSTIPVVAVEYDHIINKAIIGKDEDWKNFINYDSVHYTQMRGEPALKGLKKGSIIQIQRKGFFICDHEHVEKSPFTDKETPLLLIAIPDGSQKDQGAAAQSTKDKSAPASSSPASGVDPLALYEGLERQGAVVRDLKGKDAKSQATKDAIAQLLKLKTEFKEKTGQDYKSGSPPAAAAPKAATAGASDPLALYEALERQGALVRDLKGKDAKSQATKDAIAQLLKLKTDFKEKTGQDYKAGSPPAAAASTVAPAVAATSDSSDPLALYEALERQGALVRDLKGKDAKSQATKDAIAQLLSLKTVFKQRTGQDYKAGSPPTISTPSAPAPPAASSSSADPLALFNELEKQGALVRDLKGKDAKSQETKDAIAKLLKLKVDYKEKLGEEYKAGTPPAGKGTSAAAPAPSNALALYEELEKQGALVRELKGKDAKSQATKDAIAKLLKLKEGFKATTGQDYKSGTPPK</sequence>
<dbReference type="PROSITE" id="PS51185">
    <property type="entry name" value="WHEP_TRS_2"/>
    <property type="match status" value="5"/>
</dbReference>
<evidence type="ECO:0000313" key="15">
    <source>
        <dbReference type="Proteomes" id="UP001177023"/>
    </source>
</evidence>
<comment type="similarity">
    <text evidence="2">Belongs to the class-I aminoacyl-tRNA synthetase family. Glutamate--tRNA ligase type 2 subfamily.</text>
</comment>
<evidence type="ECO:0000256" key="3">
    <source>
        <dbReference type="ARBA" id="ARBA00012835"/>
    </source>
</evidence>
<dbReference type="Gene3D" id="1.10.287.10">
    <property type="entry name" value="S15/NS1, RNA-binding"/>
    <property type="match status" value="5"/>
</dbReference>
<dbReference type="SUPFAM" id="SSF52374">
    <property type="entry name" value="Nucleotidylyl transferase"/>
    <property type="match status" value="1"/>
</dbReference>
<dbReference type="Gene3D" id="1.20.1050.130">
    <property type="match status" value="1"/>
</dbReference>
<dbReference type="InterPro" id="IPR020059">
    <property type="entry name" value="Glu/Gln-tRNA-synth_Ib_codon-bd"/>
</dbReference>
<dbReference type="InterPro" id="IPR000738">
    <property type="entry name" value="WHEP-TRS_dom"/>
</dbReference>
<dbReference type="PROSITE" id="PS00178">
    <property type="entry name" value="AA_TRNA_LIGASE_I"/>
    <property type="match status" value="1"/>
</dbReference>
<dbReference type="SMART" id="SM00991">
    <property type="entry name" value="WHEP-TRS"/>
    <property type="match status" value="5"/>
</dbReference>
<dbReference type="FunFam" id="1.10.1160.10:FF:000001">
    <property type="entry name" value="Glutamine--tRNA ligase"/>
    <property type="match status" value="1"/>
</dbReference>
<feature type="domain" description="WHEP-TRS" evidence="13">
    <location>
        <begin position="1025"/>
        <end position="1081"/>
    </location>
</feature>
<dbReference type="InterPro" id="IPR009068">
    <property type="entry name" value="uS15_NS1_RNA-bd_sf"/>
</dbReference>
<dbReference type="Pfam" id="PF00458">
    <property type="entry name" value="WHEP-TRS"/>
    <property type="match status" value="5"/>
</dbReference>
<feature type="compositionally biased region" description="Low complexity" evidence="12">
    <location>
        <begin position="786"/>
        <end position="801"/>
    </location>
</feature>
<dbReference type="InterPro" id="IPR050132">
    <property type="entry name" value="Gln/Glu-tRNA_Ligase"/>
</dbReference>
<keyword evidence="9" id="KW-0030">Aminoacyl-tRNA synthetase</keyword>
<dbReference type="InterPro" id="IPR020061">
    <property type="entry name" value="Glu_tRNA_lig_a-bdl"/>
</dbReference>
<evidence type="ECO:0000256" key="8">
    <source>
        <dbReference type="ARBA" id="ARBA00022917"/>
    </source>
</evidence>
<feature type="domain" description="WHEP-TRS" evidence="13">
    <location>
        <begin position="805"/>
        <end position="861"/>
    </location>
</feature>
<keyword evidence="15" id="KW-1185">Reference proteome</keyword>
<comment type="catalytic activity">
    <reaction evidence="11">
        <text>tRNA(Glu) + L-glutamate + ATP = L-glutamyl-tRNA(Glu) + AMP + diphosphate</text>
        <dbReference type="Rhea" id="RHEA:23540"/>
        <dbReference type="Rhea" id="RHEA-COMP:9663"/>
        <dbReference type="Rhea" id="RHEA-COMP:9680"/>
        <dbReference type="ChEBI" id="CHEBI:29985"/>
        <dbReference type="ChEBI" id="CHEBI:30616"/>
        <dbReference type="ChEBI" id="CHEBI:33019"/>
        <dbReference type="ChEBI" id="CHEBI:78442"/>
        <dbReference type="ChEBI" id="CHEBI:78520"/>
        <dbReference type="ChEBI" id="CHEBI:456215"/>
        <dbReference type="EC" id="6.1.1.17"/>
    </reaction>
</comment>
<dbReference type="Pfam" id="PF03950">
    <property type="entry name" value="tRNA-synt_1c_C"/>
    <property type="match status" value="1"/>
</dbReference>